<evidence type="ECO:0000313" key="2">
    <source>
        <dbReference type="Proteomes" id="UP001273209"/>
    </source>
</evidence>
<keyword evidence="2" id="KW-1185">Reference proteome</keyword>
<proteinExistence type="predicted"/>
<reference evidence="1" key="1">
    <citation type="submission" date="2023-11" db="EMBL/GenBank/DDBJ databases">
        <title>The genome sequences of three competitors of mushroom-forming fungi.</title>
        <authorList>
            <person name="Beijen E."/>
            <person name="Ohm R.A."/>
        </authorList>
    </citation>
    <scope>NUCLEOTIDE SEQUENCE</scope>
    <source>
        <strain evidence="1">CBS 100526</strain>
    </source>
</reference>
<dbReference type="Proteomes" id="UP001273209">
    <property type="component" value="Unassembled WGS sequence"/>
</dbReference>
<protein>
    <submittedName>
        <fullName evidence="1">Uncharacterized protein</fullName>
    </submittedName>
</protein>
<dbReference type="GeneID" id="87914018"/>
<evidence type="ECO:0000313" key="1">
    <source>
        <dbReference type="EMBL" id="KAK4062024.1"/>
    </source>
</evidence>
<dbReference type="EMBL" id="JAWRVG010000065">
    <property type="protein sequence ID" value="KAK4062024.1"/>
    <property type="molecule type" value="Genomic_DNA"/>
</dbReference>
<dbReference type="AlphaFoldDB" id="A0AAE1LWK4"/>
<sequence length="141" mass="15506">MCAEPLKPFPLDLCRGQVHGESQPVAYIPASVATDQAVEHSRDEAVTRSHRANGKDVSAAAVPRKLRATSTRKKLVQGLRVRCRRAKWGGRHGAPEQRETSRWGNLLNDRNGLVTAFDGTVDDLLRRLAHGGSLRTPSAYE</sequence>
<comment type="caution">
    <text evidence="1">The sequence shown here is derived from an EMBL/GenBank/DDBJ whole genome shotgun (WGS) entry which is preliminary data.</text>
</comment>
<organism evidence="1 2">
    <name type="scientific">Trichoderma aggressivum f. europaeum</name>
    <dbReference type="NCBI Taxonomy" id="173218"/>
    <lineage>
        <taxon>Eukaryota</taxon>
        <taxon>Fungi</taxon>
        <taxon>Dikarya</taxon>
        <taxon>Ascomycota</taxon>
        <taxon>Pezizomycotina</taxon>
        <taxon>Sordariomycetes</taxon>
        <taxon>Hypocreomycetidae</taxon>
        <taxon>Hypocreales</taxon>
        <taxon>Hypocreaceae</taxon>
        <taxon>Trichoderma</taxon>
    </lineage>
</organism>
<gene>
    <name evidence="1" type="ORF">Triagg1_10081</name>
</gene>
<name>A0AAE1LWK4_9HYPO</name>
<dbReference type="RefSeq" id="XP_062750920.1">
    <property type="nucleotide sequence ID" value="XM_062894113.1"/>
</dbReference>
<accession>A0AAE1LWK4</accession>